<evidence type="ECO:0000313" key="1">
    <source>
        <dbReference type="EMBL" id="KAI6083631.1"/>
    </source>
</evidence>
<comment type="caution">
    <text evidence="1">The sequence shown here is derived from an EMBL/GenBank/DDBJ whole genome shotgun (WGS) entry which is preliminary data.</text>
</comment>
<accession>A0ACC0CTJ5</accession>
<name>A0ACC0CTJ5_9PEZI</name>
<dbReference type="EMBL" id="MU394349">
    <property type="protein sequence ID" value="KAI6083631.1"/>
    <property type="molecule type" value="Genomic_DNA"/>
</dbReference>
<evidence type="ECO:0000313" key="2">
    <source>
        <dbReference type="Proteomes" id="UP001497680"/>
    </source>
</evidence>
<sequence length="326" mass="35888">MVASHLNLWATVLATVSLLMPQPAAAVNCHCYLSNGSKPQYFVNHQFLDFRNIANPKIPGTINDETAALKAKVTHPYFNSSAFANTWAISSWAATGGTYDNAYSKNDVYIATNTDGRPQSKTYMTMRTYRHSAFQESAEIQTTSPNYKYVSMRMYARTRGLKGAVTAMFTYRGGATDADVQEADLEVLTNDNANQAHYTNQPSSANGVGRPNATNQVTIPTWTQWRSYRYDWSRGLSTWYVDGKQVNQNAYQAPVDPATLLFNVWSDGGNWTGPMAVGGSAAMDVQWIEILYNNTDYPSQFAHCANVCSIDKGTAPGVVALISSGR</sequence>
<proteinExistence type="predicted"/>
<reference evidence="1 2" key="1">
    <citation type="journal article" date="2022" name="New Phytol.">
        <title>Ecological generalism drives hyperdiversity of secondary metabolite gene clusters in xylarialean endophytes.</title>
        <authorList>
            <person name="Franco M.E.E."/>
            <person name="Wisecaver J.H."/>
            <person name="Arnold A.E."/>
            <person name="Ju Y.M."/>
            <person name="Slot J.C."/>
            <person name="Ahrendt S."/>
            <person name="Moore L.P."/>
            <person name="Eastman K.E."/>
            <person name="Scott K."/>
            <person name="Konkel Z."/>
            <person name="Mondo S.J."/>
            <person name="Kuo A."/>
            <person name="Hayes R.D."/>
            <person name="Haridas S."/>
            <person name="Andreopoulos B."/>
            <person name="Riley R."/>
            <person name="LaButti K."/>
            <person name="Pangilinan J."/>
            <person name="Lipzen A."/>
            <person name="Amirebrahimi M."/>
            <person name="Yan J."/>
            <person name="Adam C."/>
            <person name="Keymanesh K."/>
            <person name="Ng V."/>
            <person name="Louie K."/>
            <person name="Northen T."/>
            <person name="Drula E."/>
            <person name="Henrissat B."/>
            <person name="Hsieh H.M."/>
            <person name="Youens-Clark K."/>
            <person name="Lutzoni F."/>
            <person name="Miadlikowska J."/>
            <person name="Eastwood D.C."/>
            <person name="Hamelin R.C."/>
            <person name="Grigoriev I.V."/>
            <person name="U'Ren J.M."/>
        </authorList>
    </citation>
    <scope>NUCLEOTIDE SEQUENCE [LARGE SCALE GENOMIC DNA]</scope>
    <source>
        <strain evidence="1 2">ER1909</strain>
    </source>
</reference>
<protein>
    <submittedName>
        <fullName evidence="1">Glycoside hydrolase family 16 protein</fullName>
    </submittedName>
</protein>
<gene>
    <name evidence="1" type="ORF">F4821DRAFT_262757</name>
</gene>
<dbReference type="Proteomes" id="UP001497680">
    <property type="component" value="Unassembled WGS sequence"/>
</dbReference>
<keyword evidence="2" id="KW-1185">Reference proteome</keyword>
<organism evidence="1 2">
    <name type="scientific">Hypoxylon rubiginosum</name>
    <dbReference type="NCBI Taxonomy" id="110542"/>
    <lineage>
        <taxon>Eukaryota</taxon>
        <taxon>Fungi</taxon>
        <taxon>Dikarya</taxon>
        <taxon>Ascomycota</taxon>
        <taxon>Pezizomycotina</taxon>
        <taxon>Sordariomycetes</taxon>
        <taxon>Xylariomycetidae</taxon>
        <taxon>Xylariales</taxon>
        <taxon>Hypoxylaceae</taxon>
        <taxon>Hypoxylon</taxon>
    </lineage>
</organism>
<keyword evidence="1" id="KW-0378">Hydrolase</keyword>